<keyword evidence="8" id="KW-1185">Reference proteome</keyword>
<evidence type="ECO:0000313" key="8">
    <source>
        <dbReference type="Proteomes" id="UP000298416"/>
    </source>
</evidence>
<dbReference type="InterPro" id="IPR023213">
    <property type="entry name" value="CAT-like_dom_sf"/>
</dbReference>
<comment type="similarity">
    <text evidence="2">Belongs to the UPF0496 family.</text>
</comment>
<evidence type="ECO:0000256" key="6">
    <source>
        <dbReference type="SAM" id="Phobius"/>
    </source>
</evidence>
<dbReference type="Pfam" id="PF02458">
    <property type="entry name" value="Transferase"/>
    <property type="match status" value="1"/>
</dbReference>
<reference evidence="7" key="2">
    <citation type="submission" date="2020-08" db="EMBL/GenBank/DDBJ databases">
        <title>Plant Genome Project.</title>
        <authorList>
            <person name="Zhang R.-G."/>
        </authorList>
    </citation>
    <scope>NUCLEOTIDE SEQUENCE</scope>
    <source>
        <strain evidence="7">Huo1</strain>
        <tissue evidence="7">Leaf</tissue>
    </source>
</reference>
<evidence type="ECO:0000256" key="2">
    <source>
        <dbReference type="ARBA" id="ARBA00009074"/>
    </source>
</evidence>
<evidence type="ECO:0000256" key="3">
    <source>
        <dbReference type="ARBA" id="ARBA00022692"/>
    </source>
</evidence>
<reference evidence="7" key="1">
    <citation type="submission" date="2018-01" db="EMBL/GenBank/DDBJ databases">
        <authorList>
            <person name="Mao J.F."/>
        </authorList>
    </citation>
    <scope>NUCLEOTIDE SEQUENCE</scope>
    <source>
        <strain evidence="7">Huo1</strain>
        <tissue evidence="7">Leaf</tissue>
    </source>
</reference>
<accession>A0A8X8W925</accession>
<dbReference type="Proteomes" id="UP000298416">
    <property type="component" value="Unassembled WGS sequence"/>
</dbReference>
<organism evidence="7">
    <name type="scientific">Salvia splendens</name>
    <name type="common">Scarlet sage</name>
    <dbReference type="NCBI Taxonomy" id="180675"/>
    <lineage>
        <taxon>Eukaryota</taxon>
        <taxon>Viridiplantae</taxon>
        <taxon>Streptophyta</taxon>
        <taxon>Embryophyta</taxon>
        <taxon>Tracheophyta</taxon>
        <taxon>Spermatophyta</taxon>
        <taxon>Magnoliopsida</taxon>
        <taxon>eudicotyledons</taxon>
        <taxon>Gunneridae</taxon>
        <taxon>Pentapetalae</taxon>
        <taxon>asterids</taxon>
        <taxon>lamiids</taxon>
        <taxon>Lamiales</taxon>
        <taxon>Lamiaceae</taxon>
        <taxon>Nepetoideae</taxon>
        <taxon>Mentheae</taxon>
        <taxon>Salviinae</taxon>
        <taxon>Salvia</taxon>
        <taxon>Salvia subgen. Calosphace</taxon>
        <taxon>core Calosphace</taxon>
    </lineage>
</organism>
<dbReference type="AlphaFoldDB" id="A0A8X8W925"/>
<dbReference type="PANTHER" id="PTHR31113:SF6">
    <property type="entry name" value="UPF0496 PROTEIN 3"/>
    <property type="match status" value="1"/>
</dbReference>
<dbReference type="EMBL" id="PNBA02000020">
    <property type="protein sequence ID" value="KAG6390201.1"/>
    <property type="molecule type" value="Genomic_DNA"/>
</dbReference>
<feature type="transmembrane region" description="Helical" evidence="6">
    <location>
        <begin position="224"/>
        <end position="249"/>
    </location>
</feature>
<protein>
    <submittedName>
        <fullName evidence="7">Uncharacterized protein</fullName>
    </submittedName>
</protein>
<evidence type="ECO:0000313" key="7">
    <source>
        <dbReference type="EMBL" id="KAG6390201.1"/>
    </source>
</evidence>
<dbReference type="PANTHER" id="PTHR31113">
    <property type="entry name" value="UPF0496 PROTEIN 3-RELATED"/>
    <property type="match status" value="1"/>
</dbReference>
<evidence type="ECO:0000256" key="5">
    <source>
        <dbReference type="ARBA" id="ARBA00023136"/>
    </source>
</evidence>
<comment type="caution">
    <text evidence="7">The sequence shown here is derived from an EMBL/GenBank/DDBJ whole genome shotgun (WGS) entry which is preliminary data.</text>
</comment>
<evidence type="ECO:0000256" key="1">
    <source>
        <dbReference type="ARBA" id="ARBA00004370"/>
    </source>
</evidence>
<comment type="subcellular location">
    <subcellularLocation>
        <location evidence="1">Membrane</location>
    </subcellularLocation>
</comment>
<keyword evidence="4 6" id="KW-1133">Transmembrane helix</keyword>
<dbReference type="GO" id="GO:0016020">
    <property type="term" value="C:membrane"/>
    <property type="evidence" value="ECO:0007669"/>
    <property type="project" value="UniProtKB-SubCell"/>
</dbReference>
<evidence type="ECO:0000256" key="4">
    <source>
        <dbReference type="ARBA" id="ARBA00022989"/>
    </source>
</evidence>
<keyword evidence="3 6" id="KW-0812">Transmembrane</keyword>
<sequence>MKIKLHSKIKTLFSSNSRVWLYLTYFIHAWEATEPNESNPEILDIRKEYAKAFRTESYTDFWTHVLALNRRQLTPHRSLGSKTAARLPSYRLFAENLLDPDQPTVKRILSTTRIHPKISPLLTDYFGNTSCASHLCGLLLKDINHIRKKFKSLEDPSKINHLPVVVTRVTLFSRSNPFSLLGASMSRLRAVQAGCSDLLRQLESRRDKALLKLRRLEKVKLGSALLLVAVTASLVVVVAAHAFVMLVAAPTVMVELASMEELARWSAQLDTAAKGTYILIRDLDTIGRLVARLNNELERVDGLVQLWVQRRDDGLQGSEEVACQLKKNNQSFMEQLDELEEHLYLCLFVKIFLGHGSGELANGEKKVGSIKTVNTTYVKPKKLIGRKECQLVTFDLPYLAFYYNQKLLLYKGGDDGGAAVEKLKDGLAVVLEEFHQLAGKLEKDEDGVYKVVYGDDM</sequence>
<dbReference type="Gene3D" id="3.30.559.10">
    <property type="entry name" value="Chloramphenicol acetyltransferase-like domain"/>
    <property type="match status" value="1"/>
</dbReference>
<proteinExistence type="inferred from homology"/>
<name>A0A8X8W925_SALSN</name>
<dbReference type="InterPro" id="IPR007749">
    <property type="entry name" value="DUF677"/>
</dbReference>
<gene>
    <name evidence="7" type="ORF">SASPL_151683</name>
</gene>
<keyword evidence="5 6" id="KW-0472">Membrane</keyword>